<dbReference type="InterPro" id="IPR045851">
    <property type="entry name" value="AMP-bd_C_sf"/>
</dbReference>
<dbReference type="CDD" id="cd17631">
    <property type="entry name" value="FACL_FadD13-like"/>
    <property type="match status" value="1"/>
</dbReference>
<evidence type="ECO:0000259" key="2">
    <source>
        <dbReference type="Pfam" id="PF13193"/>
    </source>
</evidence>
<dbReference type="Proteomes" id="UP001596060">
    <property type="component" value="Unassembled WGS sequence"/>
</dbReference>
<dbReference type="NCBIfam" id="NF005676">
    <property type="entry name" value="PRK07470.1"/>
    <property type="match status" value="1"/>
</dbReference>
<dbReference type="InterPro" id="IPR020845">
    <property type="entry name" value="AMP-binding_CS"/>
</dbReference>
<feature type="domain" description="AMP-dependent synthetase/ligase" evidence="1">
    <location>
        <begin position="30"/>
        <end position="396"/>
    </location>
</feature>
<dbReference type="Gene3D" id="3.30.300.30">
    <property type="match status" value="1"/>
</dbReference>
<dbReference type="PANTHER" id="PTHR43767">
    <property type="entry name" value="LONG-CHAIN-FATTY-ACID--COA LIGASE"/>
    <property type="match status" value="1"/>
</dbReference>
<sequence>MMQQQAMAPVGGVVPMTRRVMNLGHIVAQNGRRLAAHPAFVWGELTLSWADLDAQVSALAAGLRARGIGKGDRILVHSKNCDAMFVSMFATFRIGAVWVPTNFRLLPDEVAYLSTSSGAKAFLCHGDFPDHAAAVAKAAPAPDFTWRIGAGAFGEDEVGAVIARHKGERVADVAVEHDDPCWFFFTSGTTGRSKAAVLTHGQMGFVITNHLCDLVPGTTEADCSLVVAPLSHGAGVHQLMLASRGAASILLPTERFDIDEAWRLIARHRVTSLFTVPTILKMLVEHPAVEQHDHSSLRYVIYAGAPMYREDQKRALATLGSVLVQYFGLGEVTGNITVLPPSLHVAEDGPQARVGSCGYARTAMQVQIQDEAGEEVASGVQGEICVIGPAVFAGYYDNPEANAKSFRNGWFRTGDLGHMDEEGFVYITGRASDMYISGGSNIYPREIEEKILTHPAIAEVAVLGVPDPVWGEIGVAVCVCRGGARADEAEIAGFLAEKIARYKMPKRFFFWEALPKSGYGKVPKRLVRDELEARGQLDWLRGQGS</sequence>
<protein>
    <submittedName>
        <fullName evidence="3">Acyl-CoA synthetase</fullName>
    </submittedName>
</protein>
<dbReference type="EMBL" id="JBHSLU010000019">
    <property type="protein sequence ID" value="MFC5505626.1"/>
    <property type="molecule type" value="Genomic_DNA"/>
</dbReference>
<evidence type="ECO:0000313" key="3">
    <source>
        <dbReference type="EMBL" id="MFC5505626.1"/>
    </source>
</evidence>
<reference evidence="4" key="1">
    <citation type="journal article" date="2019" name="Int. J. Syst. Evol. Microbiol.">
        <title>The Global Catalogue of Microorganisms (GCM) 10K type strain sequencing project: providing services to taxonomists for standard genome sequencing and annotation.</title>
        <authorList>
            <consortium name="The Broad Institute Genomics Platform"/>
            <consortium name="The Broad Institute Genome Sequencing Center for Infectious Disease"/>
            <person name="Wu L."/>
            <person name="Ma J."/>
        </authorList>
    </citation>
    <scope>NUCLEOTIDE SEQUENCE [LARGE SCALE GENOMIC DNA]</scope>
    <source>
        <strain evidence="4">CCUG 43117</strain>
    </source>
</reference>
<gene>
    <name evidence="3" type="ORF">ACFPN9_10185</name>
</gene>
<comment type="caution">
    <text evidence="3">The sequence shown here is derived from an EMBL/GenBank/DDBJ whole genome shotgun (WGS) entry which is preliminary data.</text>
</comment>
<evidence type="ECO:0000313" key="4">
    <source>
        <dbReference type="Proteomes" id="UP001596060"/>
    </source>
</evidence>
<dbReference type="PANTHER" id="PTHR43767:SF7">
    <property type="entry name" value="MEDIUM_LONG-CHAIN-FATTY-ACID--COA LIGASE FADD8"/>
    <property type="match status" value="1"/>
</dbReference>
<dbReference type="Pfam" id="PF13193">
    <property type="entry name" value="AMP-binding_C"/>
    <property type="match status" value="1"/>
</dbReference>
<dbReference type="Gene3D" id="3.40.50.12780">
    <property type="entry name" value="N-terminal domain of ligase-like"/>
    <property type="match status" value="1"/>
</dbReference>
<name>A0ABW0NYL5_9HYPH</name>
<keyword evidence="4" id="KW-1185">Reference proteome</keyword>
<dbReference type="SUPFAM" id="SSF56801">
    <property type="entry name" value="Acetyl-CoA synthetase-like"/>
    <property type="match status" value="1"/>
</dbReference>
<dbReference type="RefSeq" id="WP_377816796.1">
    <property type="nucleotide sequence ID" value="NZ_JBHSLU010000019.1"/>
</dbReference>
<dbReference type="InterPro" id="IPR025110">
    <property type="entry name" value="AMP-bd_C"/>
</dbReference>
<dbReference type="InterPro" id="IPR050237">
    <property type="entry name" value="ATP-dep_AMP-bd_enzyme"/>
</dbReference>
<feature type="domain" description="AMP-binding enzyme C-terminal" evidence="2">
    <location>
        <begin position="446"/>
        <end position="521"/>
    </location>
</feature>
<evidence type="ECO:0000259" key="1">
    <source>
        <dbReference type="Pfam" id="PF00501"/>
    </source>
</evidence>
<dbReference type="InterPro" id="IPR042099">
    <property type="entry name" value="ANL_N_sf"/>
</dbReference>
<dbReference type="Pfam" id="PF00501">
    <property type="entry name" value="AMP-binding"/>
    <property type="match status" value="1"/>
</dbReference>
<dbReference type="InterPro" id="IPR000873">
    <property type="entry name" value="AMP-dep_synth/lig_dom"/>
</dbReference>
<organism evidence="3 4">
    <name type="scientific">Bosea massiliensis</name>
    <dbReference type="NCBI Taxonomy" id="151419"/>
    <lineage>
        <taxon>Bacteria</taxon>
        <taxon>Pseudomonadati</taxon>
        <taxon>Pseudomonadota</taxon>
        <taxon>Alphaproteobacteria</taxon>
        <taxon>Hyphomicrobiales</taxon>
        <taxon>Boseaceae</taxon>
        <taxon>Bosea</taxon>
    </lineage>
</organism>
<dbReference type="PROSITE" id="PS00455">
    <property type="entry name" value="AMP_BINDING"/>
    <property type="match status" value="1"/>
</dbReference>
<accession>A0ABW0NYL5</accession>
<proteinExistence type="predicted"/>